<reference evidence="1" key="3">
    <citation type="submission" date="2015-04" db="UniProtKB">
        <authorList>
            <consortium name="EnsemblPlants"/>
        </authorList>
    </citation>
    <scope>IDENTIFICATION</scope>
</reference>
<dbReference type="HOGENOM" id="CLU_2625540_0_0_1"/>
<dbReference type="Gramene" id="LPERR04G01200.1">
    <property type="protein sequence ID" value="LPERR04G01200.1"/>
    <property type="gene ID" value="LPERR04G01200"/>
</dbReference>
<dbReference type="AlphaFoldDB" id="A0A0D9W245"/>
<proteinExistence type="predicted"/>
<sequence>MKGGRQATNGQMIGKKLSVLRNLEGIRIRGFDLLWWIGVDAKFCRRPLTVVDRCVGQWDEAPPTDVDGDDLGVDRLNN</sequence>
<evidence type="ECO:0000313" key="1">
    <source>
        <dbReference type="EnsemblPlants" id="LPERR04G01200.1"/>
    </source>
</evidence>
<dbReference type="EnsemblPlants" id="LPERR04G01200.1">
    <property type="protein sequence ID" value="LPERR04G01200.1"/>
    <property type="gene ID" value="LPERR04G01200"/>
</dbReference>
<evidence type="ECO:0000313" key="2">
    <source>
        <dbReference type="Proteomes" id="UP000032180"/>
    </source>
</evidence>
<name>A0A0D9W245_9ORYZ</name>
<organism evidence="1 2">
    <name type="scientific">Leersia perrieri</name>
    <dbReference type="NCBI Taxonomy" id="77586"/>
    <lineage>
        <taxon>Eukaryota</taxon>
        <taxon>Viridiplantae</taxon>
        <taxon>Streptophyta</taxon>
        <taxon>Embryophyta</taxon>
        <taxon>Tracheophyta</taxon>
        <taxon>Spermatophyta</taxon>
        <taxon>Magnoliopsida</taxon>
        <taxon>Liliopsida</taxon>
        <taxon>Poales</taxon>
        <taxon>Poaceae</taxon>
        <taxon>BOP clade</taxon>
        <taxon>Oryzoideae</taxon>
        <taxon>Oryzeae</taxon>
        <taxon>Oryzinae</taxon>
        <taxon>Leersia</taxon>
    </lineage>
</organism>
<protein>
    <submittedName>
        <fullName evidence="1">Uncharacterized protein</fullName>
    </submittedName>
</protein>
<keyword evidence="2" id="KW-1185">Reference proteome</keyword>
<reference evidence="2" key="2">
    <citation type="submission" date="2013-12" db="EMBL/GenBank/DDBJ databases">
        <authorList>
            <person name="Yu Y."/>
            <person name="Lee S."/>
            <person name="de Baynast K."/>
            <person name="Wissotski M."/>
            <person name="Liu L."/>
            <person name="Talag J."/>
            <person name="Goicoechea J."/>
            <person name="Angelova A."/>
            <person name="Jetty R."/>
            <person name="Kudrna D."/>
            <person name="Golser W."/>
            <person name="Rivera L."/>
            <person name="Zhang J."/>
            <person name="Wing R."/>
        </authorList>
    </citation>
    <scope>NUCLEOTIDE SEQUENCE</scope>
</reference>
<reference evidence="1 2" key="1">
    <citation type="submission" date="2012-08" db="EMBL/GenBank/DDBJ databases">
        <title>Oryza genome evolution.</title>
        <authorList>
            <person name="Wing R.A."/>
        </authorList>
    </citation>
    <scope>NUCLEOTIDE SEQUENCE</scope>
</reference>
<dbReference type="Proteomes" id="UP000032180">
    <property type="component" value="Chromosome 4"/>
</dbReference>
<accession>A0A0D9W245</accession>